<dbReference type="Proteomes" id="UP000092716">
    <property type="component" value="Chromosome 11"/>
</dbReference>
<feature type="transmembrane region" description="Helical" evidence="2">
    <location>
        <begin position="537"/>
        <end position="558"/>
    </location>
</feature>
<keyword evidence="2" id="KW-0812">Transmembrane</keyword>
<feature type="compositionally biased region" description="Acidic residues" evidence="1">
    <location>
        <begin position="221"/>
        <end position="248"/>
    </location>
</feature>
<reference evidence="4" key="1">
    <citation type="submission" date="2016-06" db="EMBL/GenBank/DDBJ databases">
        <title>First high quality genome sequence of Plasmodium coatneyi using continuous long reads from single molecule, real-time sequencing.</title>
        <authorList>
            <person name="Chien J.-T."/>
            <person name="Pakala S.B."/>
            <person name="Geraldo J.A."/>
            <person name="Lapp S.A."/>
            <person name="Barnwell J.W."/>
            <person name="Kissinger J.C."/>
            <person name="Galinski M.R."/>
            <person name="Humphrey J.C."/>
        </authorList>
    </citation>
    <scope>NUCLEOTIDE SEQUENCE [LARGE SCALE GENOMIC DNA]</scope>
    <source>
        <strain evidence="4">Hackeri</strain>
    </source>
</reference>
<proteinExistence type="predicted"/>
<accession>A0A1B1E1V9</accession>
<dbReference type="RefSeq" id="XP_019915620.1">
    <property type="nucleotide sequence ID" value="XM_020060398.1"/>
</dbReference>
<protein>
    <submittedName>
        <fullName evidence="3">KIR protein</fullName>
    </submittedName>
</protein>
<dbReference type="AlphaFoldDB" id="A0A1B1E1V9"/>
<organism evidence="3 4">
    <name type="scientific">Plasmodium coatneyi</name>
    <dbReference type="NCBI Taxonomy" id="208452"/>
    <lineage>
        <taxon>Eukaryota</taxon>
        <taxon>Sar</taxon>
        <taxon>Alveolata</taxon>
        <taxon>Apicomplexa</taxon>
        <taxon>Aconoidasida</taxon>
        <taxon>Haemosporida</taxon>
        <taxon>Plasmodiidae</taxon>
        <taxon>Plasmodium</taxon>
    </lineage>
</organism>
<evidence type="ECO:0000256" key="2">
    <source>
        <dbReference type="SAM" id="Phobius"/>
    </source>
</evidence>
<dbReference type="Pfam" id="PF05795">
    <property type="entry name" value="Plasmodium_Vir"/>
    <property type="match status" value="2"/>
</dbReference>
<sequence>MAGDTLLVGQVADMLPSEGTYALFKEPSECRRRANAPECNTELIKDVGTALKALQIKDKDLPSHIVQNWHYACTTKEGGSPYYDLCYFFYYWLGTQVKEKMTENYDFKYAMEGAYHHLKSTNCDNKCTNIYRDISDAFFKKSKELFDYNYNYKILTQGGSSNKCSLYEKLSTTLAKARDEYSWLGRICGSEDSSNSYCAKFQGGNGGWEYQEPNALAEVPCEEEDTFEDDTEDDLDEDDLDEEDDEDDVEKKEDKLTATEEQELKSSGLGKEYGYLGDSRETDCVSYNSYPLESIKEKVESVLGSNHISEDYAEKIVTAWCFAHWKKEARSSADSDWCYYFYYWLGTKVWERVMDKNEFFTTMDQIYQHLRGSNTDGKCNHMYKKIKKSDFKRMEKIFDYYKDHQLIKHELNKYGNDNHCKLAYSKYLKEALKAYEKIKSKCPEGGTTHPYCNDFNTKYKQQLYDELQQLAKCKVVDDATKPTNLVAHGPQPDVKDMGPKPPSEPELRVTEQSATLDHGRGGGGGHTTATATDDSGVVPGVTSALGVVAVPFITFLLYKVSIQL</sequence>
<dbReference type="VEuPathDB" id="PlasmoDB:PCOAH_00036070"/>
<keyword evidence="2" id="KW-1133">Transmembrane helix</keyword>
<dbReference type="EMBL" id="CP016249">
    <property type="protein sequence ID" value="ANQ08925.1"/>
    <property type="molecule type" value="Genomic_DNA"/>
</dbReference>
<feature type="compositionally biased region" description="Basic and acidic residues" evidence="1">
    <location>
        <begin position="249"/>
        <end position="264"/>
    </location>
</feature>
<keyword evidence="4" id="KW-1185">Reference proteome</keyword>
<evidence type="ECO:0000313" key="4">
    <source>
        <dbReference type="Proteomes" id="UP000092716"/>
    </source>
</evidence>
<gene>
    <name evidence="3" type="ORF">PCOAH_00036070</name>
</gene>
<evidence type="ECO:0000313" key="3">
    <source>
        <dbReference type="EMBL" id="ANQ08925.1"/>
    </source>
</evidence>
<keyword evidence="2" id="KW-0472">Membrane</keyword>
<name>A0A1B1E1V9_9APIC</name>
<feature type="compositionally biased region" description="Basic and acidic residues" evidence="1">
    <location>
        <begin position="493"/>
        <end position="509"/>
    </location>
</feature>
<feature type="region of interest" description="Disordered" evidence="1">
    <location>
        <begin position="221"/>
        <end position="265"/>
    </location>
</feature>
<feature type="region of interest" description="Disordered" evidence="1">
    <location>
        <begin position="484"/>
        <end position="534"/>
    </location>
</feature>
<dbReference type="InterPro" id="IPR008780">
    <property type="entry name" value="Plasmodium_Vir"/>
</dbReference>
<dbReference type="GeneID" id="30910338"/>
<dbReference type="KEGG" id="pcot:PCOAH_00036070"/>
<evidence type="ECO:0000256" key="1">
    <source>
        <dbReference type="SAM" id="MobiDB-lite"/>
    </source>
</evidence>